<evidence type="ECO:0000313" key="1">
    <source>
        <dbReference type="EMBL" id="MSS16983.1"/>
    </source>
</evidence>
<gene>
    <name evidence="1" type="ORF">FYJ29_04280</name>
</gene>
<reference evidence="1 2" key="1">
    <citation type="submission" date="2019-08" db="EMBL/GenBank/DDBJ databases">
        <title>In-depth cultivation of the pig gut microbiome towards novel bacterial diversity and tailored functional studies.</title>
        <authorList>
            <person name="Wylensek D."/>
            <person name="Hitch T.C.A."/>
            <person name="Clavel T."/>
        </authorList>
    </citation>
    <scope>NUCLEOTIDE SEQUENCE [LARGE SCALE GENOMIC DNA]</scope>
    <source>
        <strain evidence="1 2">Oil-RF-744-WCA-WT-10</strain>
    </source>
</reference>
<accession>A0A6L5XCI5</accession>
<organism evidence="1 2">
    <name type="scientific">Sodaliphilus pleomorphus</name>
    <dbReference type="NCBI Taxonomy" id="2606626"/>
    <lineage>
        <taxon>Bacteria</taxon>
        <taxon>Pseudomonadati</taxon>
        <taxon>Bacteroidota</taxon>
        <taxon>Bacteroidia</taxon>
        <taxon>Bacteroidales</taxon>
        <taxon>Muribaculaceae</taxon>
        <taxon>Sodaliphilus</taxon>
    </lineage>
</organism>
<dbReference type="EMBL" id="VULT01000005">
    <property type="protein sequence ID" value="MSS16983.1"/>
    <property type="molecule type" value="Genomic_DNA"/>
</dbReference>
<comment type="caution">
    <text evidence="1">The sequence shown here is derived from an EMBL/GenBank/DDBJ whole genome shotgun (WGS) entry which is preliminary data.</text>
</comment>
<evidence type="ECO:0000313" key="2">
    <source>
        <dbReference type="Proteomes" id="UP000483362"/>
    </source>
</evidence>
<protein>
    <submittedName>
        <fullName evidence="1">Uncharacterized protein</fullName>
    </submittedName>
</protein>
<keyword evidence="2" id="KW-1185">Reference proteome</keyword>
<dbReference type="RefSeq" id="WP_154327612.1">
    <property type="nucleotide sequence ID" value="NZ_CP045696.1"/>
</dbReference>
<name>A0A6L5XCI5_9BACT</name>
<dbReference type="AlphaFoldDB" id="A0A6L5XCI5"/>
<dbReference type="Proteomes" id="UP000483362">
    <property type="component" value="Unassembled WGS sequence"/>
</dbReference>
<proteinExistence type="predicted"/>
<sequence length="110" mass="13056">MSEYIFYTTAGFTQAPNGNNVENCQVLGRAFGKNIKEARCNLIKENPWIEEVGFDMEDLLVMQLLTEEQKADIKAVIDYLWEDEHKHFQEEHYPKNHIYRILKRLKSSYK</sequence>